<protein>
    <submittedName>
        <fullName evidence="2">Uncharacterized protein</fullName>
    </submittedName>
</protein>
<gene>
    <name evidence="2" type="ORF">SPARVUS_LOCUS6272336</name>
</gene>
<accession>A0ABN9D3E1</accession>
<evidence type="ECO:0000313" key="2">
    <source>
        <dbReference type="EMBL" id="CAI9566073.1"/>
    </source>
</evidence>
<evidence type="ECO:0000256" key="1">
    <source>
        <dbReference type="SAM" id="MobiDB-lite"/>
    </source>
</evidence>
<name>A0ABN9D3E1_9NEOB</name>
<sequence>MTRDCGHMQGMTRDCGQQKRDDQDCDTVQGYQNWGNMGGMTKRGNSQERPKNWGPRNTDHSQSVQPHAKPARERL</sequence>
<keyword evidence="3" id="KW-1185">Reference proteome</keyword>
<organism evidence="2 3">
    <name type="scientific">Staurois parvus</name>
    <dbReference type="NCBI Taxonomy" id="386267"/>
    <lineage>
        <taxon>Eukaryota</taxon>
        <taxon>Metazoa</taxon>
        <taxon>Chordata</taxon>
        <taxon>Craniata</taxon>
        <taxon>Vertebrata</taxon>
        <taxon>Euteleostomi</taxon>
        <taxon>Amphibia</taxon>
        <taxon>Batrachia</taxon>
        <taxon>Anura</taxon>
        <taxon>Neobatrachia</taxon>
        <taxon>Ranoidea</taxon>
        <taxon>Ranidae</taxon>
        <taxon>Staurois</taxon>
    </lineage>
</organism>
<reference evidence="2" key="1">
    <citation type="submission" date="2023-05" db="EMBL/GenBank/DDBJ databases">
        <authorList>
            <person name="Stuckert A."/>
        </authorList>
    </citation>
    <scope>NUCLEOTIDE SEQUENCE</scope>
</reference>
<dbReference type="EMBL" id="CATNWA010013988">
    <property type="protein sequence ID" value="CAI9566073.1"/>
    <property type="molecule type" value="Genomic_DNA"/>
</dbReference>
<proteinExistence type="predicted"/>
<comment type="caution">
    <text evidence="2">The sequence shown here is derived from an EMBL/GenBank/DDBJ whole genome shotgun (WGS) entry which is preliminary data.</text>
</comment>
<feature type="region of interest" description="Disordered" evidence="1">
    <location>
        <begin position="1"/>
        <end position="75"/>
    </location>
</feature>
<evidence type="ECO:0000313" key="3">
    <source>
        <dbReference type="Proteomes" id="UP001162483"/>
    </source>
</evidence>
<dbReference type="Proteomes" id="UP001162483">
    <property type="component" value="Unassembled WGS sequence"/>
</dbReference>